<reference evidence="1" key="1">
    <citation type="submission" date="2023-06" db="EMBL/GenBank/DDBJ databases">
        <authorList>
            <person name="Delattre M."/>
        </authorList>
    </citation>
    <scope>NUCLEOTIDE SEQUENCE</scope>
    <source>
        <strain evidence="1">AF72</strain>
    </source>
</reference>
<feature type="non-terminal residue" evidence="1">
    <location>
        <position position="1"/>
    </location>
</feature>
<comment type="caution">
    <text evidence="1">The sequence shown here is derived from an EMBL/GenBank/DDBJ whole genome shotgun (WGS) entry which is preliminary data.</text>
</comment>
<dbReference type="AlphaFoldDB" id="A0AA36G6N1"/>
<proteinExistence type="predicted"/>
<evidence type="ECO:0000313" key="2">
    <source>
        <dbReference type="Proteomes" id="UP001177023"/>
    </source>
</evidence>
<accession>A0AA36G6N1</accession>
<dbReference type="Proteomes" id="UP001177023">
    <property type="component" value="Unassembled WGS sequence"/>
</dbReference>
<evidence type="ECO:0000313" key="1">
    <source>
        <dbReference type="EMBL" id="CAJ0581314.1"/>
    </source>
</evidence>
<organism evidence="1 2">
    <name type="scientific">Mesorhabditis spiculigera</name>
    <dbReference type="NCBI Taxonomy" id="96644"/>
    <lineage>
        <taxon>Eukaryota</taxon>
        <taxon>Metazoa</taxon>
        <taxon>Ecdysozoa</taxon>
        <taxon>Nematoda</taxon>
        <taxon>Chromadorea</taxon>
        <taxon>Rhabditida</taxon>
        <taxon>Rhabditina</taxon>
        <taxon>Rhabditomorpha</taxon>
        <taxon>Rhabditoidea</taxon>
        <taxon>Rhabditidae</taxon>
        <taxon>Mesorhabditinae</taxon>
        <taxon>Mesorhabditis</taxon>
    </lineage>
</organism>
<keyword evidence="2" id="KW-1185">Reference proteome</keyword>
<sequence length="247" mass="28404">MKELAFCVPHSPFDYLKKFRQFYGGDAEVIRFGTPDHLVCVDRTVRCQQCVTRYGDDAPWGCVVCEEAWASWSSLKSSRRRPQQIAFDIRGFPVGVVGQLAGVAFCPRRPASPGAFVSVCRAFGERIENDTFVPEIFLQQFEGRLRRVHNGAMRVLDEADADAEILKEWMLQHHKRDGASKCAAEGAEWPFQYCRGHYFRHNFVVDVHGKRFLVAFMRESPCLDLPEMCWPCGHGYYIGLYLYIFEK</sequence>
<name>A0AA36G6N1_9BILA</name>
<protein>
    <submittedName>
        <fullName evidence="1">Uncharacterized protein</fullName>
    </submittedName>
</protein>
<gene>
    <name evidence="1" type="ORF">MSPICULIGERA_LOCUS19478</name>
</gene>
<dbReference type="EMBL" id="CATQJA010002663">
    <property type="protein sequence ID" value="CAJ0581314.1"/>
    <property type="molecule type" value="Genomic_DNA"/>
</dbReference>